<feature type="compositionally biased region" description="Polar residues" evidence="3">
    <location>
        <begin position="1"/>
        <end position="11"/>
    </location>
</feature>
<comment type="caution">
    <text evidence="4">The sequence shown here is derived from an EMBL/GenBank/DDBJ whole genome shotgun (WGS) entry which is preliminary data.</text>
</comment>
<dbReference type="InterPro" id="IPR027417">
    <property type="entry name" value="P-loop_NTPase"/>
</dbReference>
<dbReference type="Proteomes" id="UP000642819">
    <property type="component" value="Unassembled WGS sequence"/>
</dbReference>
<proteinExistence type="predicted"/>
<keyword evidence="1" id="KW-0547">Nucleotide-binding</keyword>
<dbReference type="PANTHER" id="PTHR43384:SF6">
    <property type="entry name" value="SEPTUM SITE-DETERMINING PROTEIN MIND HOMOLOG, CHLOROPLASTIC"/>
    <property type="match status" value="1"/>
</dbReference>
<reference evidence="5" key="1">
    <citation type="journal article" date="2019" name="Int. J. Syst. Evol. Microbiol.">
        <title>The Global Catalogue of Microorganisms (GCM) 10K type strain sequencing project: providing services to taxonomists for standard genome sequencing and annotation.</title>
        <authorList>
            <consortium name="The Broad Institute Genomics Platform"/>
            <consortium name="The Broad Institute Genome Sequencing Center for Infectious Disease"/>
            <person name="Wu L."/>
            <person name="Ma J."/>
        </authorList>
    </citation>
    <scope>NUCLEOTIDE SEQUENCE [LARGE SCALE GENOMIC DNA]</scope>
    <source>
        <strain evidence="5">KCTC 19466</strain>
    </source>
</reference>
<evidence type="ECO:0000256" key="1">
    <source>
        <dbReference type="ARBA" id="ARBA00022741"/>
    </source>
</evidence>
<evidence type="ECO:0000313" key="4">
    <source>
        <dbReference type="EMBL" id="GHD10178.1"/>
    </source>
</evidence>
<evidence type="ECO:0000256" key="2">
    <source>
        <dbReference type="ARBA" id="ARBA00022840"/>
    </source>
</evidence>
<feature type="region of interest" description="Disordered" evidence="3">
    <location>
        <begin position="1"/>
        <end position="56"/>
    </location>
</feature>
<dbReference type="EMBL" id="BMXK01000010">
    <property type="protein sequence ID" value="GHD10178.1"/>
    <property type="molecule type" value="Genomic_DNA"/>
</dbReference>
<gene>
    <name evidence="4" type="ORF">GCM10008096_23480</name>
</gene>
<keyword evidence="2" id="KW-0067">ATP-binding</keyword>
<dbReference type="SUPFAM" id="SSF52540">
    <property type="entry name" value="P-loop containing nucleoside triphosphate hydrolases"/>
    <property type="match status" value="1"/>
</dbReference>
<evidence type="ECO:0000313" key="5">
    <source>
        <dbReference type="Proteomes" id="UP000642819"/>
    </source>
</evidence>
<sequence>MSTNDSRSTPEPAQEARVVDPWAPAPGRGARRDRDTGRRGAAPSRPAPSPGGRVDPAVGQALSFDLLRLSHVSGASGGFARTLRRIFGSDQSAAELAASAAEAQAPVSTGRRIAVFSTRGGAGTTTAAALLARLYAAVRQDTVAALDLAIGHGTLGLRLGVDDRAGSGGAATFAHLVPETTGGRLPSAEDMRSMLAPVRDNLLATASAPAADGPPPAGSLVRETCASVSRYFPLTVLDCPAGVNQPTTAAALADAHAVVWVVPATMSGIEDALAQLSGPYLRQLVAAGRVVVVVTQLDRGAPLSAAAQAARLTALGYEAHALDYDAHLAAGARLGLARLGPQRRMGVAHLAGRVLTVANAAQAPLGTSSAGGRR</sequence>
<organism evidence="4 5">
    <name type="scientific">Zhihengliuella salsuginis</name>
    <dbReference type="NCBI Taxonomy" id="578222"/>
    <lineage>
        <taxon>Bacteria</taxon>
        <taxon>Bacillati</taxon>
        <taxon>Actinomycetota</taxon>
        <taxon>Actinomycetes</taxon>
        <taxon>Micrococcales</taxon>
        <taxon>Micrococcaceae</taxon>
        <taxon>Zhihengliuella</taxon>
    </lineage>
</organism>
<dbReference type="Gene3D" id="3.40.50.300">
    <property type="entry name" value="P-loop containing nucleotide triphosphate hydrolases"/>
    <property type="match status" value="1"/>
</dbReference>
<dbReference type="PANTHER" id="PTHR43384">
    <property type="entry name" value="SEPTUM SITE-DETERMINING PROTEIN MIND HOMOLOG, CHLOROPLASTIC-RELATED"/>
    <property type="match status" value="1"/>
</dbReference>
<accession>A0ABQ3GL34</accession>
<dbReference type="RefSeq" id="WP_189350781.1">
    <property type="nucleotide sequence ID" value="NZ_BMXK01000010.1"/>
</dbReference>
<keyword evidence="5" id="KW-1185">Reference proteome</keyword>
<evidence type="ECO:0008006" key="6">
    <source>
        <dbReference type="Google" id="ProtNLM"/>
    </source>
</evidence>
<protein>
    <recommendedName>
        <fullName evidence="6">MinD-like ATPase involved in chromosome partitioning or flagellar assembly</fullName>
    </recommendedName>
</protein>
<evidence type="ECO:0000256" key="3">
    <source>
        <dbReference type="SAM" id="MobiDB-lite"/>
    </source>
</evidence>
<name>A0ABQ3GL34_9MICC</name>
<dbReference type="InterPro" id="IPR050625">
    <property type="entry name" value="ParA/MinD_ATPase"/>
</dbReference>